<dbReference type="GO" id="GO:0004340">
    <property type="term" value="F:glucokinase activity"/>
    <property type="evidence" value="ECO:0007669"/>
    <property type="project" value="UniProtKB-EC"/>
</dbReference>
<dbReference type="AlphaFoldDB" id="A0A7W9SMZ1"/>
<reference evidence="2 3" key="1">
    <citation type="submission" date="2020-08" db="EMBL/GenBank/DDBJ databases">
        <title>Genomic Encyclopedia of Type Strains, Phase IV (KMG-IV): sequencing the most valuable type-strain genomes for metagenomic binning, comparative biology and taxonomic classification.</title>
        <authorList>
            <person name="Goeker M."/>
        </authorList>
    </citation>
    <scope>NUCLEOTIDE SEQUENCE [LARGE SCALE GENOMIC DNA]</scope>
    <source>
        <strain evidence="2 3">DSM 23562</strain>
    </source>
</reference>
<sequence length="301" mass="30170">MSILLGVDIGGTKIAVGLVDAATGQVLYKARIPTEAENGGASVLARAIELAKQVLPRAAGAEGAGVTGIGIGAGGQIDPVAGVVVNATEILPGWKGQRLKTAFEAAFALPAFADNDVNALAVGESRYGAGKDYRHLIYLGLGTGVGGALVHDGKLVHGPRGAGSEPGHLVLYPDAPPYANGTRGCLEQFTSGPAILERFGDPTLTGPELAALAHAGDTQALACLAAVGRDLGIGLATLANIYGPEAFLLGGGVIDGFGELLLAHARAELFERALPAVKETPILRAGLGTDAPLIGAAALAL</sequence>
<gene>
    <name evidence="2" type="ORF">HNQ39_001077</name>
</gene>
<dbReference type="RefSeq" id="WP_184192926.1">
    <property type="nucleotide sequence ID" value="NZ_JACHGW010000001.1"/>
</dbReference>
<accession>A0A7W9SMZ1</accession>
<dbReference type="PANTHER" id="PTHR18964:SF149">
    <property type="entry name" value="BIFUNCTIONAL UDP-N-ACETYLGLUCOSAMINE 2-EPIMERASE_N-ACETYLMANNOSAMINE KINASE"/>
    <property type="match status" value="1"/>
</dbReference>
<dbReference type="Pfam" id="PF00480">
    <property type="entry name" value="ROK"/>
    <property type="match status" value="1"/>
</dbReference>
<evidence type="ECO:0000256" key="1">
    <source>
        <dbReference type="ARBA" id="ARBA00006479"/>
    </source>
</evidence>
<comment type="similarity">
    <text evidence="1">Belongs to the ROK (NagC/XylR) family.</text>
</comment>
<keyword evidence="2" id="KW-0808">Transferase</keyword>
<dbReference type="EC" id="2.7.1.2" evidence="2"/>
<keyword evidence="3" id="KW-1185">Reference proteome</keyword>
<evidence type="ECO:0000313" key="3">
    <source>
        <dbReference type="Proteomes" id="UP000520814"/>
    </source>
</evidence>
<comment type="caution">
    <text evidence="2">The sequence shown here is derived from an EMBL/GenBank/DDBJ whole genome shotgun (WGS) entry which is preliminary data.</text>
</comment>
<dbReference type="Gene3D" id="3.30.420.40">
    <property type="match status" value="2"/>
</dbReference>
<dbReference type="Proteomes" id="UP000520814">
    <property type="component" value="Unassembled WGS sequence"/>
</dbReference>
<protein>
    <submittedName>
        <fullName evidence="2">Glucokinase</fullName>
        <ecNumber evidence="2">2.7.1.2</ecNumber>
    </submittedName>
</protein>
<dbReference type="EMBL" id="JACHGW010000001">
    <property type="protein sequence ID" value="MBB6049315.1"/>
    <property type="molecule type" value="Genomic_DNA"/>
</dbReference>
<dbReference type="InterPro" id="IPR000600">
    <property type="entry name" value="ROK"/>
</dbReference>
<dbReference type="InterPro" id="IPR043129">
    <property type="entry name" value="ATPase_NBD"/>
</dbReference>
<name>A0A7W9SMZ1_ARMRO</name>
<dbReference type="PANTHER" id="PTHR18964">
    <property type="entry name" value="ROK (REPRESSOR, ORF, KINASE) FAMILY"/>
    <property type="match status" value="1"/>
</dbReference>
<keyword evidence="2" id="KW-0418">Kinase</keyword>
<evidence type="ECO:0000313" key="2">
    <source>
        <dbReference type="EMBL" id="MBB6049315.1"/>
    </source>
</evidence>
<dbReference type="SUPFAM" id="SSF53067">
    <property type="entry name" value="Actin-like ATPase domain"/>
    <property type="match status" value="1"/>
</dbReference>
<organism evidence="2 3">
    <name type="scientific">Armatimonas rosea</name>
    <dbReference type="NCBI Taxonomy" id="685828"/>
    <lineage>
        <taxon>Bacteria</taxon>
        <taxon>Bacillati</taxon>
        <taxon>Armatimonadota</taxon>
        <taxon>Armatimonadia</taxon>
        <taxon>Armatimonadales</taxon>
        <taxon>Armatimonadaceae</taxon>
        <taxon>Armatimonas</taxon>
    </lineage>
</organism>
<proteinExistence type="inferred from homology"/>